<dbReference type="PROSITE" id="PS01068">
    <property type="entry name" value="OMPA_1"/>
    <property type="match status" value="1"/>
</dbReference>
<dbReference type="InterPro" id="IPR050330">
    <property type="entry name" value="Bact_OuterMem_StrucFunc"/>
</dbReference>
<dbReference type="InterPro" id="IPR006664">
    <property type="entry name" value="OMP_bac"/>
</dbReference>
<dbReference type="InterPro" id="IPR036737">
    <property type="entry name" value="OmpA-like_sf"/>
</dbReference>
<dbReference type="SUPFAM" id="SSF103088">
    <property type="entry name" value="OmpA-like"/>
    <property type="match status" value="1"/>
</dbReference>
<keyword evidence="2 4" id="KW-0472">Membrane</keyword>
<dbReference type="AlphaFoldDB" id="A0A8K0XW73"/>
<evidence type="ECO:0000256" key="4">
    <source>
        <dbReference type="PROSITE-ProRule" id="PRU00473"/>
    </source>
</evidence>
<organism evidence="7 8">
    <name type="scientific">Tenebrionibacter intestinalis</name>
    <dbReference type="NCBI Taxonomy" id="2799638"/>
    <lineage>
        <taxon>Bacteria</taxon>
        <taxon>Pseudomonadati</taxon>
        <taxon>Pseudomonadota</taxon>
        <taxon>Gammaproteobacteria</taxon>
        <taxon>Enterobacterales</taxon>
        <taxon>Enterobacteriaceae</taxon>
        <taxon>Tenebrionibacter/Tenebrionicola group</taxon>
        <taxon>Tenebrionibacter</taxon>
    </lineage>
</organism>
<dbReference type="Pfam" id="PF00691">
    <property type="entry name" value="OmpA"/>
    <property type="match status" value="1"/>
</dbReference>
<dbReference type="RefSeq" id="WP_238712174.1">
    <property type="nucleotide sequence ID" value="NZ_JAEPBH010000003.1"/>
</dbReference>
<dbReference type="PRINTS" id="PR01021">
    <property type="entry name" value="OMPADOMAIN"/>
</dbReference>
<comment type="subcellular location">
    <subcellularLocation>
        <location evidence="1">Cell outer membrane</location>
    </subcellularLocation>
</comment>
<evidence type="ECO:0000259" key="6">
    <source>
        <dbReference type="PROSITE" id="PS51123"/>
    </source>
</evidence>
<dbReference type="PANTHER" id="PTHR30329:SF21">
    <property type="entry name" value="LIPOPROTEIN YIAD-RELATED"/>
    <property type="match status" value="1"/>
</dbReference>
<evidence type="ECO:0000256" key="3">
    <source>
        <dbReference type="ARBA" id="ARBA00023237"/>
    </source>
</evidence>
<reference evidence="7" key="1">
    <citation type="submission" date="2021-01" db="EMBL/GenBank/DDBJ databases">
        <title>Intestinitalea alba gen. nov., sp. nov., a novel genus of the family Enterobacteriaceae, isolated from the gut of the plastic-eating mealworm Tenebrio molitor L.</title>
        <authorList>
            <person name="Yang Y."/>
        </authorList>
    </citation>
    <scope>NUCLEOTIDE SEQUENCE</scope>
    <source>
        <strain evidence="7">BIT-L3</strain>
    </source>
</reference>
<dbReference type="InterPro" id="IPR006690">
    <property type="entry name" value="OMPA-like_CS"/>
</dbReference>
<accession>A0A8K0XW73</accession>
<name>A0A8K0XW73_9ENTR</name>
<sequence>MDGVLKQITDVFSPQTKEILATELGDSAAASLPQLCPILIAQLYNYLKSGNYPADFLRKLHDVPEFSTSALNTLVTAGLPQLLSAVLNNRTSETIETIASSLKINKEKAISLLSVAGSIVLGIAGKYLRNRNAQSVSLVGWLESQLPELRAAAPATLGAEPAAAAVKTPTPASPVKRRKFWPWILLILLLLLAFLLLRACNTREQATPASATTPAADTTTNWSMPKIDLGEFFKKRLPNDVTLDIPKNGIENHLIAHIESGDPVSKDLWFSFDRLVFKTNSAQLEPQSEEQLNNIANILRAWDTVKIKLGGYTDNTGTDEINMKLSQQRADSVRLALIERGVSPDRITAKGYGSAHPIVPNDTAENRARNRRIDINVTEK</sequence>
<dbReference type="PROSITE" id="PS51123">
    <property type="entry name" value="OMPA_2"/>
    <property type="match status" value="1"/>
</dbReference>
<feature type="transmembrane region" description="Helical" evidence="5">
    <location>
        <begin position="180"/>
        <end position="197"/>
    </location>
</feature>
<dbReference type="GO" id="GO:0009279">
    <property type="term" value="C:cell outer membrane"/>
    <property type="evidence" value="ECO:0007669"/>
    <property type="project" value="UniProtKB-SubCell"/>
</dbReference>
<evidence type="ECO:0000313" key="8">
    <source>
        <dbReference type="Proteomes" id="UP000659047"/>
    </source>
</evidence>
<dbReference type="InterPro" id="IPR006665">
    <property type="entry name" value="OmpA-like"/>
</dbReference>
<dbReference type="Proteomes" id="UP000659047">
    <property type="component" value="Unassembled WGS sequence"/>
</dbReference>
<dbReference type="PANTHER" id="PTHR30329">
    <property type="entry name" value="STATOR ELEMENT OF FLAGELLAR MOTOR COMPLEX"/>
    <property type="match status" value="1"/>
</dbReference>
<dbReference type="CDD" id="cd07185">
    <property type="entry name" value="OmpA_C-like"/>
    <property type="match status" value="1"/>
</dbReference>
<evidence type="ECO:0000313" key="7">
    <source>
        <dbReference type="EMBL" id="MBK4714168.1"/>
    </source>
</evidence>
<evidence type="ECO:0000256" key="2">
    <source>
        <dbReference type="ARBA" id="ARBA00023136"/>
    </source>
</evidence>
<keyword evidence="5" id="KW-0812">Transmembrane</keyword>
<dbReference type="Gene3D" id="3.30.1330.60">
    <property type="entry name" value="OmpA-like domain"/>
    <property type="match status" value="1"/>
</dbReference>
<keyword evidence="3" id="KW-0998">Cell outer membrane</keyword>
<feature type="domain" description="OmpA-like" evidence="6">
    <location>
        <begin position="264"/>
        <end position="380"/>
    </location>
</feature>
<keyword evidence="5" id="KW-1133">Transmembrane helix</keyword>
<dbReference type="EMBL" id="JAEPBH010000003">
    <property type="protein sequence ID" value="MBK4714168.1"/>
    <property type="molecule type" value="Genomic_DNA"/>
</dbReference>
<comment type="caution">
    <text evidence="7">The sequence shown here is derived from an EMBL/GenBank/DDBJ whole genome shotgun (WGS) entry which is preliminary data.</text>
</comment>
<evidence type="ECO:0000256" key="1">
    <source>
        <dbReference type="ARBA" id="ARBA00004442"/>
    </source>
</evidence>
<evidence type="ECO:0000256" key="5">
    <source>
        <dbReference type="SAM" id="Phobius"/>
    </source>
</evidence>
<gene>
    <name evidence="7" type="ORF">JJB97_02220</name>
</gene>
<protein>
    <submittedName>
        <fullName evidence="7">OmpA family protein</fullName>
    </submittedName>
</protein>
<keyword evidence="8" id="KW-1185">Reference proteome</keyword>
<proteinExistence type="predicted"/>